<evidence type="ECO:0000313" key="2">
    <source>
        <dbReference type="Proteomes" id="UP000175669"/>
    </source>
</evidence>
<name>A0A1E8CM27_9GAMM</name>
<dbReference type="Pfam" id="PF07394">
    <property type="entry name" value="DUF1501"/>
    <property type="match status" value="1"/>
</dbReference>
<sequence>MSSKHFSRRQFIKSAAVLAGAGSIPGLSWANSALSGDNKLAVIILRGAMDGLSAVIPYGDPHLSGYRAALIPEENSLLKLDNFFALHPAFSGLYQLRQSGELGIVHAIASAYRERSHFDGQNVLESGFDVAMPHSSGWLNRAIQGQSQQQAMALGQAVPLILRGEASVGSWAPPVLPAINDDTMGRLSRLYDSDSFLGPRLQEALNARQVVAQDMTETSANQGFPALVEAAASFLRAPGGANIVVLENDNWDTHANQGGGQGALQRKFTELDTSIMQLKLGLGASWKNTVVVVMTEFGRTVRVNGSSGTDHGTASAAFVAGGAMPNFGRRPAVMGPWPGLGESSLRENRDLQPTNDLRHLLAEILQSHMGFSSELVRNTVFPGLSVGGFRLS</sequence>
<evidence type="ECO:0000313" key="1">
    <source>
        <dbReference type="EMBL" id="OFE13500.1"/>
    </source>
</evidence>
<dbReference type="OrthoDB" id="9779968at2"/>
<dbReference type="EMBL" id="MASR01000001">
    <property type="protein sequence ID" value="OFE13500.1"/>
    <property type="molecule type" value="Genomic_DNA"/>
</dbReference>
<proteinExistence type="predicted"/>
<gene>
    <name evidence="1" type="ORF">PHACT_10425</name>
</gene>
<dbReference type="InterPro" id="IPR006311">
    <property type="entry name" value="TAT_signal"/>
</dbReference>
<keyword evidence="2" id="KW-1185">Reference proteome</keyword>
<dbReference type="RefSeq" id="WP_070117717.1">
    <property type="nucleotide sequence ID" value="NZ_MASR01000001.1"/>
</dbReference>
<evidence type="ECO:0008006" key="3">
    <source>
        <dbReference type="Google" id="ProtNLM"/>
    </source>
</evidence>
<dbReference type="AlphaFoldDB" id="A0A1E8CM27"/>
<reference evidence="2" key="1">
    <citation type="submission" date="2016-07" db="EMBL/GenBank/DDBJ databases">
        <authorList>
            <person name="Florea S."/>
            <person name="Webb J.S."/>
            <person name="Jaromczyk J."/>
            <person name="Schardl C.L."/>
        </authorList>
    </citation>
    <scope>NUCLEOTIDE SEQUENCE [LARGE SCALE GENOMIC DNA]</scope>
    <source>
        <strain evidence="2">KCTC 42131</strain>
    </source>
</reference>
<protein>
    <recommendedName>
        <fullName evidence="3">Tat pathway signal protein</fullName>
    </recommendedName>
</protein>
<dbReference type="PANTHER" id="PTHR43737:SF1">
    <property type="entry name" value="DUF1501 DOMAIN-CONTAINING PROTEIN"/>
    <property type="match status" value="1"/>
</dbReference>
<accession>A0A1E8CM27</accession>
<organism evidence="1 2">
    <name type="scientific">Pseudohongiella acticola</name>
    <dbReference type="NCBI Taxonomy" id="1524254"/>
    <lineage>
        <taxon>Bacteria</taxon>
        <taxon>Pseudomonadati</taxon>
        <taxon>Pseudomonadota</taxon>
        <taxon>Gammaproteobacteria</taxon>
        <taxon>Pseudomonadales</taxon>
        <taxon>Pseudohongiellaceae</taxon>
        <taxon>Pseudohongiella</taxon>
    </lineage>
</organism>
<dbReference type="STRING" id="1524254.PHACT_10425"/>
<comment type="caution">
    <text evidence="1">The sequence shown here is derived from an EMBL/GenBank/DDBJ whole genome shotgun (WGS) entry which is preliminary data.</text>
</comment>
<dbReference type="PANTHER" id="PTHR43737">
    <property type="entry name" value="BLL7424 PROTEIN"/>
    <property type="match status" value="1"/>
</dbReference>
<dbReference type="InterPro" id="IPR010869">
    <property type="entry name" value="DUF1501"/>
</dbReference>
<dbReference type="Proteomes" id="UP000175669">
    <property type="component" value="Unassembled WGS sequence"/>
</dbReference>
<dbReference type="PROSITE" id="PS51318">
    <property type="entry name" value="TAT"/>
    <property type="match status" value="1"/>
</dbReference>